<protein>
    <recommendedName>
        <fullName evidence="5">DUF3176 domain-containing protein</fullName>
    </recommendedName>
</protein>
<dbReference type="Pfam" id="PF11374">
    <property type="entry name" value="DUF3176"/>
    <property type="match status" value="1"/>
</dbReference>
<feature type="region of interest" description="Disordered" evidence="1">
    <location>
        <begin position="149"/>
        <end position="195"/>
    </location>
</feature>
<evidence type="ECO:0000256" key="2">
    <source>
        <dbReference type="SAM" id="Phobius"/>
    </source>
</evidence>
<proteinExistence type="predicted"/>
<evidence type="ECO:0000256" key="1">
    <source>
        <dbReference type="SAM" id="MobiDB-lite"/>
    </source>
</evidence>
<dbReference type="AlphaFoldDB" id="A0A2V1D7M3"/>
<dbReference type="Proteomes" id="UP000244855">
    <property type="component" value="Unassembled WGS sequence"/>
</dbReference>
<keyword evidence="2" id="KW-1133">Transmembrane helix</keyword>
<dbReference type="InterPro" id="IPR021514">
    <property type="entry name" value="DUF3176"/>
</dbReference>
<accession>A0A2V1D7M3</accession>
<evidence type="ECO:0000313" key="4">
    <source>
        <dbReference type="Proteomes" id="UP000244855"/>
    </source>
</evidence>
<dbReference type="OrthoDB" id="5242705at2759"/>
<feature type="transmembrane region" description="Helical" evidence="2">
    <location>
        <begin position="256"/>
        <end position="277"/>
    </location>
</feature>
<sequence>MFLNLSMNYAVAFDDHYHLIHSTIIMSKAQKPQQWPPYPHIPIYLETSDNIGTTRSYRSISPIPPSPGIQPQSSSIHYLAAASTQFTNISRIPTNISPISPATQFTNLSPIWPIPEPLPAPPPEIVQKDSRRPALRFLPTAKPRVQLGHISDKTCGLPKHNSLPQPSRKSKLGLGIQDIPSPTSFSPQDPERGNRDSNIAQRIEEKIWRYNLSGNVAKRWLLEIISWLISAICMGAIIGVLIAFRNKPLPKLPYGLTLNAYIAIMSKISGAALLLPVSEALGQLKWSWFQADSKKMWDFEIFDNASRGPWGSFLLLVRTKGKALAAIGAVITLFALALDPFFQQVVDFPERWILSGTSQIPRMVYYAPKYDKEYKAGIELSQKDPALQTIAEPFLYGNGTDPIPFGNGTRADIPLSCPTGNCTWPTYNTLGMCSKCVAMPKLLSYSCRNTTLDWIANISSYKAERSQSGLMCGYFFNVPGREPILMSGYRVNSNGTKGEVLLSRVLPFVSPPERVPLMNVSSINFGNIRNPIVNALIAGASNDRESVYKGEAPIVHECIVSWCVKTITSRYYQATYEEEVTETFFNTTQGPYPWKTVDVSSPGFNGTTIFYGENINIEAPGINNSRSEVYGTSNLTASITTLTFDDVFPSFVTSQNSSAEIFMRYRTYQSGPYSRQIAKNPWASPSNVTAHIERLAKALTNAVRSSNSNVMVEGHAFNSENYVLVRWQWLSLPLGLLVLSALFLAATIIKTSKERERVGIWKTSALATLLYGLPDHYQERIANRSSGGTPRAKAKELKVKLLPKKGWRVSGNLFSPVTPNPDIKQNSPPPGWI</sequence>
<evidence type="ECO:0008006" key="5">
    <source>
        <dbReference type="Google" id="ProtNLM"/>
    </source>
</evidence>
<reference evidence="3 4" key="1">
    <citation type="journal article" date="2018" name="Sci. Rep.">
        <title>Comparative genomics provides insights into the lifestyle and reveals functional heterogeneity of dark septate endophytic fungi.</title>
        <authorList>
            <person name="Knapp D.G."/>
            <person name="Nemeth J.B."/>
            <person name="Barry K."/>
            <person name="Hainaut M."/>
            <person name="Henrissat B."/>
            <person name="Johnson J."/>
            <person name="Kuo A."/>
            <person name="Lim J.H.P."/>
            <person name="Lipzen A."/>
            <person name="Nolan M."/>
            <person name="Ohm R.A."/>
            <person name="Tamas L."/>
            <person name="Grigoriev I.V."/>
            <person name="Spatafora J.W."/>
            <person name="Nagy L.G."/>
            <person name="Kovacs G.M."/>
        </authorList>
    </citation>
    <scope>NUCLEOTIDE SEQUENCE [LARGE SCALE GENOMIC DNA]</scope>
    <source>
        <strain evidence="3 4">DSE2036</strain>
    </source>
</reference>
<feature type="transmembrane region" description="Helical" evidence="2">
    <location>
        <begin position="220"/>
        <end position="244"/>
    </location>
</feature>
<dbReference type="EMBL" id="KZ805579">
    <property type="protein sequence ID" value="PVH93593.1"/>
    <property type="molecule type" value="Genomic_DNA"/>
</dbReference>
<evidence type="ECO:0000313" key="3">
    <source>
        <dbReference type="EMBL" id="PVH93593.1"/>
    </source>
</evidence>
<feature type="transmembrane region" description="Helical" evidence="2">
    <location>
        <begin position="727"/>
        <end position="749"/>
    </location>
</feature>
<keyword evidence="2" id="KW-0472">Membrane</keyword>
<name>A0A2V1D7M3_9PLEO</name>
<keyword evidence="4" id="KW-1185">Reference proteome</keyword>
<gene>
    <name evidence="3" type="ORF">DM02DRAFT_220969</name>
</gene>
<organism evidence="3 4">
    <name type="scientific">Periconia macrospinosa</name>
    <dbReference type="NCBI Taxonomy" id="97972"/>
    <lineage>
        <taxon>Eukaryota</taxon>
        <taxon>Fungi</taxon>
        <taxon>Dikarya</taxon>
        <taxon>Ascomycota</taxon>
        <taxon>Pezizomycotina</taxon>
        <taxon>Dothideomycetes</taxon>
        <taxon>Pleosporomycetidae</taxon>
        <taxon>Pleosporales</taxon>
        <taxon>Massarineae</taxon>
        <taxon>Periconiaceae</taxon>
        <taxon>Periconia</taxon>
    </lineage>
</organism>
<dbReference type="STRING" id="97972.A0A2V1D7M3"/>
<dbReference type="PANTHER" id="PTHR35394">
    <property type="entry name" value="DUF3176 DOMAIN-CONTAINING PROTEIN"/>
    <property type="match status" value="1"/>
</dbReference>
<keyword evidence="2" id="KW-0812">Transmembrane</keyword>
<dbReference type="PANTHER" id="PTHR35394:SF5">
    <property type="entry name" value="DUF3176 DOMAIN-CONTAINING PROTEIN"/>
    <property type="match status" value="1"/>
</dbReference>